<dbReference type="AlphaFoldDB" id="A0A9P4LLP7"/>
<dbReference type="Proteomes" id="UP000799777">
    <property type="component" value="Unassembled WGS sequence"/>
</dbReference>
<feature type="compositionally biased region" description="Basic and acidic residues" evidence="1">
    <location>
        <begin position="409"/>
        <end position="421"/>
    </location>
</feature>
<comment type="caution">
    <text evidence="3">The sequence shown here is derived from an EMBL/GenBank/DDBJ whole genome shotgun (WGS) entry which is preliminary data.</text>
</comment>
<feature type="region of interest" description="Disordered" evidence="1">
    <location>
        <begin position="401"/>
        <end position="421"/>
    </location>
</feature>
<feature type="signal peptide" evidence="2">
    <location>
        <begin position="1"/>
        <end position="17"/>
    </location>
</feature>
<name>A0A9P4LLP7_9PLEO</name>
<evidence type="ECO:0000313" key="4">
    <source>
        <dbReference type="Proteomes" id="UP000799777"/>
    </source>
</evidence>
<feature type="chain" id="PRO_5040241851" evidence="2">
    <location>
        <begin position="18"/>
        <end position="458"/>
    </location>
</feature>
<accession>A0A9P4LLP7</accession>
<keyword evidence="2" id="KW-0732">Signal</keyword>
<dbReference type="EMBL" id="ML978178">
    <property type="protein sequence ID" value="KAF2031771.1"/>
    <property type="molecule type" value="Genomic_DNA"/>
</dbReference>
<gene>
    <name evidence="3" type="ORF">EK21DRAFT_110664</name>
</gene>
<keyword evidence="4" id="KW-1185">Reference proteome</keyword>
<protein>
    <submittedName>
        <fullName evidence="3">Uncharacterized protein</fullName>
    </submittedName>
</protein>
<sequence>MFTLLSSLLLLSQDQQHQPVYLLNGCTLTEFVTVYPTPSSSSKALSSSTVANRTTTVHFTKTITPKASASSNAILIGGIGDDRSSGTASVLPSSGLLPYGPGLPGPSLSSSNLSLLISSSSIPTSSLGSSSSALLQYGPGLPGPSPSSIVQSSLAFSSLPPMRTAWDFEPIHGPAPRASSSIAYANPSSGCSNTSSSLPSLTTPSPIASSLSPSASTLDWKKSIPVYTDLTSLPYEDPAEGRVTLTLGTPPGTPVPMIPPSTTVPPYLIFSIPSLFTTPASTPISSTILGIEPITSIPLIITQIFGSTTMLQARAQTDLASAFHDVIDVTSTSTLTLKTTITTDRQPSSTLYTSSSQATCTSTEPKNDDNLTTVVPPDKQCPYPYPSVQCASKTTLITKTKSKQPTRTTRKEKMRTSGCSEEKTTHVKLTATSTLVLVLVTDIVLSAVASSTPVCCTL</sequence>
<feature type="compositionally biased region" description="Polar residues" evidence="1">
    <location>
        <begin position="346"/>
        <end position="364"/>
    </location>
</feature>
<organism evidence="3 4">
    <name type="scientific">Setomelanomma holmii</name>
    <dbReference type="NCBI Taxonomy" id="210430"/>
    <lineage>
        <taxon>Eukaryota</taxon>
        <taxon>Fungi</taxon>
        <taxon>Dikarya</taxon>
        <taxon>Ascomycota</taxon>
        <taxon>Pezizomycotina</taxon>
        <taxon>Dothideomycetes</taxon>
        <taxon>Pleosporomycetidae</taxon>
        <taxon>Pleosporales</taxon>
        <taxon>Pleosporineae</taxon>
        <taxon>Phaeosphaeriaceae</taxon>
        <taxon>Setomelanomma</taxon>
    </lineage>
</organism>
<evidence type="ECO:0000256" key="2">
    <source>
        <dbReference type="SAM" id="SignalP"/>
    </source>
</evidence>
<evidence type="ECO:0000256" key="1">
    <source>
        <dbReference type="SAM" id="MobiDB-lite"/>
    </source>
</evidence>
<reference evidence="3" key="1">
    <citation type="journal article" date="2020" name="Stud. Mycol.">
        <title>101 Dothideomycetes genomes: a test case for predicting lifestyles and emergence of pathogens.</title>
        <authorList>
            <person name="Haridas S."/>
            <person name="Albert R."/>
            <person name="Binder M."/>
            <person name="Bloem J."/>
            <person name="Labutti K."/>
            <person name="Salamov A."/>
            <person name="Andreopoulos B."/>
            <person name="Baker S."/>
            <person name="Barry K."/>
            <person name="Bills G."/>
            <person name="Bluhm B."/>
            <person name="Cannon C."/>
            <person name="Castanera R."/>
            <person name="Culley D."/>
            <person name="Daum C."/>
            <person name="Ezra D."/>
            <person name="Gonzalez J."/>
            <person name="Henrissat B."/>
            <person name="Kuo A."/>
            <person name="Liang C."/>
            <person name="Lipzen A."/>
            <person name="Lutzoni F."/>
            <person name="Magnuson J."/>
            <person name="Mondo S."/>
            <person name="Nolan M."/>
            <person name="Ohm R."/>
            <person name="Pangilinan J."/>
            <person name="Park H.-J."/>
            <person name="Ramirez L."/>
            <person name="Alfaro M."/>
            <person name="Sun H."/>
            <person name="Tritt A."/>
            <person name="Yoshinaga Y."/>
            <person name="Zwiers L.-H."/>
            <person name="Turgeon B."/>
            <person name="Goodwin S."/>
            <person name="Spatafora J."/>
            <person name="Crous P."/>
            <person name="Grigoriev I."/>
        </authorList>
    </citation>
    <scope>NUCLEOTIDE SEQUENCE</scope>
    <source>
        <strain evidence="3">CBS 110217</strain>
    </source>
</reference>
<feature type="region of interest" description="Disordered" evidence="1">
    <location>
        <begin position="193"/>
        <end position="214"/>
    </location>
</feature>
<evidence type="ECO:0000313" key="3">
    <source>
        <dbReference type="EMBL" id="KAF2031771.1"/>
    </source>
</evidence>
<proteinExistence type="predicted"/>
<feature type="region of interest" description="Disordered" evidence="1">
    <location>
        <begin position="346"/>
        <end position="371"/>
    </location>
</feature>